<keyword evidence="2" id="KW-1185">Reference proteome</keyword>
<sequence length="233" mass="26737">MIEISVDSWSAIEKAAGCKFSGVDRNKITGCLDRFDSRDPVAPLMNKRKALKEKLRRWLKSQSPKRNLEIIKRDLGVAYEVLGEYLKISDEYREMGFWLSLAIDTVELKGGDTANKEQICHSLSKIRYRNNEQVEFVNKKALLSGLLNVWKTSTNNSRILLAMYTSEFNLDYCESSESVTRYVNTPANEYLSECLILIGIELQTIENQLRLVVESINRTASLFAYLQEAKVYK</sequence>
<dbReference type="Proteomes" id="UP000004931">
    <property type="component" value="Unassembled WGS sequence"/>
</dbReference>
<dbReference type="EMBL" id="AAVT01000004">
    <property type="protein sequence ID" value="EAW31093.1"/>
    <property type="molecule type" value="Genomic_DNA"/>
</dbReference>
<evidence type="ECO:0000313" key="1">
    <source>
        <dbReference type="EMBL" id="EAW31093.1"/>
    </source>
</evidence>
<name>A0YCZ0_9GAMM</name>
<reference evidence="1 2" key="1">
    <citation type="journal article" date="2010" name="J. Bacteriol.">
        <title>Genome sequence of the oligotrophic marine Gammaproteobacterium HTCC2143, isolated from the Oregon Coast.</title>
        <authorList>
            <person name="Oh H.M."/>
            <person name="Kang I."/>
            <person name="Ferriera S."/>
            <person name="Giovannoni S.J."/>
            <person name="Cho J.C."/>
        </authorList>
    </citation>
    <scope>NUCLEOTIDE SEQUENCE [LARGE SCALE GENOMIC DNA]</scope>
    <source>
        <strain evidence="1 2">HTCC2143</strain>
    </source>
</reference>
<evidence type="ECO:0000313" key="2">
    <source>
        <dbReference type="Proteomes" id="UP000004931"/>
    </source>
</evidence>
<gene>
    <name evidence="1" type="ORF">GP2143_03193</name>
</gene>
<organism evidence="1 2">
    <name type="scientific">marine gamma proteobacterium HTCC2143</name>
    <dbReference type="NCBI Taxonomy" id="247633"/>
    <lineage>
        <taxon>Bacteria</taxon>
        <taxon>Pseudomonadati</taxon>
        <taxon>Pseudomonadota</taxon>
        <taxon>Gammaproteobacteria</taxon>
        <taxon>Cellvibrionales</taxon>
        <taxon>Spongiibacteraceae</taxon>
        <taxon>BD1-7 clade</taxon>
    </lineage>
</organism>
<dbReference type="AlphaFoldDB" id="A0YCZ0"/>
<comment type="caution">
    <text evidence="1">The sequence shown here is derived from an EMBL/GenBank/DDBJ whole genome shotgun (WGS) entry which is preliminary data.</text>
</comment>
<proteinExistence type="predicted"/>
<dbReference type="STRING" id="247633.GP2143_03193"/>
<accession>A0YCZ0</accession>
<protein>
    <submittedName>
        <fullName evidence="1">Uncharacterized protein</fullName>
    </submittedName>
</protein>